<comment type="caution">
    <text evidence="1">The sequence shown here is derived from an EMBL/GenBank/DDBJ whole genome shotgun (WGS) entry which is preliminary data.</text>
</comment>
<sequence length="58" mass="6278">MFVEIPGHAGVAAVVDAISYYPDRDPVPPELWPVVGETVGGVVSEHSEHNRQLKLRVG</sequence>
<keyword evidence="2" id="KW-1185">Reference proteome</keyword>
<evidence type="ECO:0000313" key="1">
    <source>
        <dbReference type="EMBL" id="GAA1083039.1"/>
    </source>
</evidence>
<proteinExistence type="predicted"/>
<gene>
    <name evidence="1" type="ORF">GCM10009663_27550</name>
</gene>
<evidence type="ECO:0000313" key="2">
    <source>
        <dbReference type="Proteomes" id="UP001499987"/>
    </source>
</evidence>
<dbReference type="RefSeq" id="WP_344623862.1">
    <property type="nucleotide sequence ID" value="NZ_BAAALD010000021.1"/>
</dbReference>
<name>A0ABN1THQ5_9ACTN</name>
<accession>A0ABN1THQ5</accession>
<reference evidence="1 2" key="1">
    <citation type="journal article" date="2019" name="Int. J. Syst. Evol. Microbiol.">
        <title>The Global Catalogue of Microorganisms (GCM) 10K type strain sequencing project: providing services to taxonomists for standard genome sequencing and annotation.</title>
        <authorList>
            <consortium name="The Broad Institute Genomics Platform"/>
            <consortium name="The Broad Institute Genome Sequencing Center for Infectious Disease"/>
            <person name="Wu L."/>
            <person name="Ma J."/>
        </authorList>
    </citation>
    <scope>NUCLEOTIDE SEQUENCE [LARGE SCALE GENOMIC DNA]</scope>
    <source>
        <strain evidence="1 2">JCM 13002</strain>
    </source>
</reference>
<dbReference type="EMBL" id="BAAALD010000021">
    <property type="protein sequence ID" value="GAA1083039.1"/>
    <property type="molecule type" value="Genomic_DNA"/>
</dbReference>
<protein>
    <submittedName>
        <fullName evidence="1">Uncharacterized protein</fullName>
    </submittedName>
</protein>
<dbReference type="Proteomes" id="UP001499987">
    <property type="component" value="Unassembled WGS sequence"/>
</dbReference>
<organism evidence="1 2">
    <name type="scientific">Kitasatospora arboriphila</name>
    <dbReference type="NCBI Taxonomy" id="258052"/>
    <lineage>
        <taxon>Bacteria</taxon>
        <taxon>Bacillati</taxon>
        <taxon>Actinomycetota</taxon>
        <taxon>Actinomycetes</taxon>
        <taxon>Kitasatosporales</taxon>
        <taxon>Streptomycetaceae</taxon>
        <taxon>Kitasatospora</taxon>
    </lineage>
</organism>